<dbReference type="GO" id="GO:0000981">
    <property type="term" value="F:DNA-binding transcription factor activity, RNA polymerase II-specific"/>
    <property type="evidence" value="ECO:0007669"/>
    <property type="project" value="TreeGrafter"/>
</dbReference>
<dbReference type="Pfam" id="PF00751">
    <property type="entry name" value="DM"/>
    <property type="match status" value="2"/>
</dbReference>
<dbReference type="SMART" id="SM00301">
    <property type="entry name" value="DM"/>
    <property type="match status" value="2"/>
</dbReference>
<feature type="non-terminal residue" evidence="7">
    <location>
        <position position="1"/>
    </location>
</feature>
<keyword evidence="3 5" id="KW-0238">DNA-binding</keyword>
<accession>A0AA36DA30</accession>
<dbReference type="GO" id="GO:0000978">
    <property type="term" value="F:RNA polymerase II cis-regulatory region sequence-specific DNA binding"/>
    <property type="evidence" value="ECO:0007669"/>
    <property type="project" value="TreeGrafter"/>
</dbReference>
<evidence type="ECO:0000259" key="6">
    <source>
        <dbReference type="PROSITE" id="PS50809"/>
    </source>
</evidence>
<keyword evidence="2 5" id="KW-0862">Zinc</keyword>
<evidence type="ECO:0000256" key="3">
    <source>
        <dbReference type="ARBA" id="ARBA00023125"/>
    </source>
</evidence>
<sequence length="188" mass="21836">MLQNGLPESFSTFELPKMFKAAEVNRHCLMCKQHGIIVKTKGHVCAHKKCDCTACAAIRNRRQIMSMQIKLRRHQDKLYRANTIPIGAERQEVPYGVVYTCQRCKNHGLIRMRKYHSRECLYANCVCEMCVLVRKSTKIEGHHKKLSTRMSEPALLHKWWLFSLLIISIPTGPHKNSSALREPEFHCF</sequence>
<dbReference type="AlphaFoldDB" id="A0AA36DA30"/>
<feature type="domain" description="DM" evidence="6">
    <location>
        <begin position="101"/>
        <end position="150"/>
    </location>
</feature>
<evidence type="ECO:0000313" key="8">
    <source>
        <dbReference type="Proteomes" id="UP001177023"/>
    </source>
</evidence>
<gene>
    <name evidence="7" type="ORF">MSPICULIGERA_LOCUS20596</name>
</gene>
<evidence type="ECO:0000313" key="7">
    <source>
        <dbReference type="EMBL" id="CAJ0582465.1"/>
    </source>
</evidence>
<dbReference type="InterPro" id="IPR001275">
    <property type="entry name" value="DM_DNA-bd"/>
</dbReference>
<dbReference type="Proteomes" id="UP001177023">
    <property type="component" value="Unassembled WGS sequence"/>
</dbReference>
<protein>
    <recommendedName>
        <fullName evidence="6">DM domain-containing protein</fullName>
    </recommendedName>
</protein>
<keyword evidence="1 5" id="KW-0479">Metal-binding</keyword>
<organism evidence="7 8">
    <name type="scientific">Mesorhabditis spiculigera</name>
    <dbReference type="NCBI Taxonomy" id="96644"/>
    <lineage>
        <taxon>Eukaryota</taxon>
        <taxon>Metazoa</taxon>
        <taxon>Ecdysozoa</taxon>
        <taxon>Nematoda</taxon>
        <taxon>Chromadorea</taxon>
        <taxon>Rhabditida</taxon>
        <taxon>Rhabditina</taxon>
        <taxon>Rhabditomorpha</taxon>
        <taxon>Rhabditoidea</taxon>
        <taxon>Rhabditidae</taxon>
        <taxon>Mesorhabditinae</taxon>
        <taxon>Mesorhabditis</taxon>
    </lineage>
</organism>
<feature type="DNA-binding region" description="DM" evidence="5">
    <location>
        <begin position="101"/>
        <end position="150"/>
    </location>
</feature>
<name>A0AA36DA30_9BILA</name>
<evidence type="ECO:0000256" key="5">
    <source>
        <dbReference type="PROSITE-ProRule" id="PRU00070"/>
    </source>
</evidence>
<dbReference type="PROSITE" id="PS50809">
    <property type="entry name" value="DM_2"/>
    <property type="match status" value="2"/>
</dbReference>
<dbReference type="GO" id="GO:0007548">
    <property type="term" value="P:sex differentiation"/>
    <property type="evidence" value="ECO:0007669"/>
    <property type="project" value="TreeGrafter"/>
</dbReference>
<evidence type="ECO:0000256" key="1">
    <source>
        <dbReference type="ARBA" id="ARBA00022723"/>
    </source>
</evidence>
<comment type="caution">
    <text evidence="7">The sequence shown here is derived from an EMBL/GenBank/DDBJ whole genome shotgun (WGS) entry which is preliminary data.</text>
</comment>
<evidence type="ECO:0000256" key="4">
    <source>
        <dbReference type="ARBA" id="ARBA00023242"/>
    </source>
</evidence>
<feature type="domain" description="DM" evidence="6">
    <location>
        <begin position="28"/>
        <end position="73"/>
    </location>
</feature>
<comment type="subcellular location">
    <subcellularLocation>
        <location evidence="5">Nucleus</location>
    </subcellularLocation>
</comment>
<keyword evidence="4 5" id="KW-0539">Nucleus</keyword>
<dbReference type="InterPro" id="IPR026607">
    <property type="entry name" value="DMRT"/>
</dbReference>
<dbReference type="SUPFAM" id="SSF82927">
    <property type="entry name" value="Cysteine-rich DNA binding domain, (DM domain)"/>
    <property type="match status" value="2"/>
</dbReference>
<dbReference type="EMBL" id="CATQJA010002664">
    <property type="protein sequence ID" value="CAJ0582465.1"/>
    <property type="molecule type" value="Genomic_DNA"/>
</dbReference>
<dbReference type="GO" id="GO:0046872">
    <property type="term" value="F:metal ion binding"/>
    <property type="evidence" value="ECO:0007669"/>
    <property type="project" value="UniProtKB-KW"/>
</dbReference>
<proteinExistence type="predicted"/>
<dbReference type="PANTHER" id="PTHR12322:SF49">
    <property type="entry name" value="DM DOMAIN-CONTAINING PROTEIN"/>
    <property type="match status" value="1"/>
</dbReference>
<dbReference type="GO" id="GO:0005634">
    <property type="term" value="C:nucleus"/>
    <property type="evidence" value="ECO:0007669"/>
    <property type="project" value="UniProtKB-SubCell"/>
</dbReference>
<keyword evidence="8" id="KW-1185">Reference proteome</keyword>
<evidence type="ECO:0000256" key="2">
    <source>
        <dbReference type="ARBA" id="ARBA00022833"/>
    </source>
</evidence>
<dbReference type="InterPro" id="IPR036407">
    <property type="entry name" value="DM_DNA-bd_sf"/>
</dbReference>
<reference evidence="7" key="1">
    <citation type="submission" date="2023-06" db="EMBL/GenBank/DDBJ databases">
        <authorList>
            <person name="Delattre M."/>
        </authorList>
    </citation>
    <scope>NUCLEOTIDE SEQUENCE</scope>
    <source>
        <strain evidence="7">AF72</strain>
    </source>
</reference>
<dbReference type="PROSITE" id="PS40000">
    <property type="entry name" value="DM_1"/>
    <property type="match status" value="1"/>
</dbReference>
<dbReference type="PANTHER" id="PTHR12322">
    <property type="entry name" value="DOUBLESEX AND MAB-3 RELATED TRANSCRIPTION FACTOR DMRT"/>
    <property type="match status" value="1"/>
</dbReference>
<feature type="DNA-binding region" description="DM" evidence="5">
    <location>
        <begin position="28"/>
        <end position="73"/>
    </location>
</feature>
<dbReference type="Gene3D" id="4.10.1040.10">
    <property type="entry name" value="DM DNA-binding domain"/>
    <property type="match status" value="2"/>
</dbReference>